<dbReference type="Pfam" id="PF14542">
    <property type="entry name" value="Acetyltransf_CG"/>
    <property type="match status" value="1"/>
</dbReference>
<protein>
    <recommendedName>
        <fullName evidence="1">N-acetyltransferase domain-containing protein</fullName>
    </recommendedName>
</protein>
<accession>A0A074L0A6</accession>
<dbReference type="AlphaFoldDB" id="A0A074L0A6"/>
<dbReference type="InterPro" id="IPR031165">
    <property type="entry name" value="GNAT_YJDJ"/>
</dbReference>
<reference evidence="2 3" key="1">
    <citation type="submission" date="2014-04" db="EMBL/GenBank/DDBJ databases">
        <title>Characterization and application of a salt tolerant electro-active bacterium.</title>
        <authorList>
            <person name="Yang L."/>
            <person name="Wei S."/>
            <person name="Tay Q.X.M."/>
        </authorList>
    </citation>
    <scope>NUCLEOTIDE SEQUENCE [LARGE SCALE GENOMIC DNA]</scope>
    <source>
        <strain evidence="2 3">LY1</strain>
    </source>
</reference>
<dbReference type="RefSeq" id="WP_035070467.1">
    <property type="nucleotide sequence ID" value="NZ_JMIH01000014.1"/>
</dbReference>
<dbReference type="Proteomes" id="UP000027821">
    <property type="component" value="Unassembled WGS sequence"/>
</dbReference>
<evidence type="ECO:0000313" key="2">
    <source>
        <dbReference type="EMBL" id="KEO74589.1"/>
    </source>
</evidence>
<comment type="caution">
    <text evidence="2">The sequence shown here is derived from an EMBL/GenBank/DDBJ whole genome shotgun (WGS) entry which is preliminary data.</text>
</comment>
<evidence type="ECO:0000313" key="3">
    <source>
        <dbReference type="Proteomes" id="UP000027821"/>
    </source>
</evidence>
<organism evidence="2 3">
    <name type="scientific">Anditalea andensis</name>
    <dbReference type="NCBI Taxonomy" id="1048983"/>
    <lineage>
        <taxon>Bacteria</taxon>
        <taxon>Pseudomonadati</taxon>
        <taxon>Bacteroidota</taxon>
        <taxon>Cytophagia</taxon>
        <taxon>Cytophagales</taxon>
        <taxon>Cytophagaceae</taxon>
        <taxon>Anditalea</taxon>
    </lineage>
</organism>
<dbReference type="OrthoDB" id="1120671at2"/>
<dbReference type="InterPro" id="IPR016181">
    <property type="entry name" value="Acyl_CoA_acyltransferase"/>
</dbReference>
<feature type="domain" description="N-acetyltransferase" evidence="1">
    <location>
        <begin position="2"/>
        <end position="87"/>
    </location>
</feature>
<evidence type="ECO:0000259" key="1">
    <source>
        <dbReference type="PROSITE" id="PS51729"/>
    </source>
</evidence>
<gene>
    <name evidence="2" type="ORF">EL17_02630</name>
</gene>
<dbReference type="PANTHER" id="PTHR31435">
    <property type="entry name" value="PROTEIN NATD1"/>
    <property type="match status" value="1"/>
</dbReference>
<sequence>MKVQKDTSNFYIEKEGARAVVEYSLTDELLIIHHTEVPSHMENQGIASTLLQEAARYAKDNELYIKAECRFAKDYLERKEEYMGLLAKH</sequence>
<dbReference type="Gene3D" id="3.40.630.30">
    <property type="match status" value="1"/>
</dbReference>
<dbReference type="SUPFAM" id="SSF55729">
    <property type="entry name" value="Acyl-CoA N-acyltransferases (Nat)"/>
    <property type="match status" value="1"/>
</dbReference>
<dbReference type="STRING" id="1048983.EL17_02630"/>
<dbReference type="PROSITE" id="PS51729">
    <property type="entry name" value="GNAT_YJDJ"/>
    <property type="match status" value="1"/>
</dbReference>
<keyword evidence="3" id="KW-1185">Reference proteome</keyword>
<dbReference type="eggNOG" id="COG2388">
    <property type="taxonomic scope" value="Bacteria"/>
</dbReference>
<dbReference type="EMBL" id="JMIH01000014">
    <property type="protein sequence ID" value="KEO74589.1"/>
    <property type="molecule type" value="Genomic_DNA"/>
</dbReference>
<name>A0A074L0A6_9BACT</name>
<proteinExistence type="predicted"/>
<dbReference type="InterPro" id="IPR045057">
    <property type="entry name" value="Gcn5-rel_NAT"/>
</dbReference>
<dbReference type="PANTHER" id="PTHR31435:SF10">
    <property type="entry name" value="BSR4717 PROTEIN"/>
    <property type="match status" value="1"/>
</dbReference>